<dbReference type="PANTHER" id="PTHR13696">
    <property type="entry name" value="P-LOOP CONTAINING NUCLEOSIDE TRIPHOSPHATE HYDROLASE"/>
    <property type="match status" value="1"/>
</dbReference>
<dbReference type="Proteomes" id="UP001166251">
    <property type="component" value="Unassembled WGS sequence"/>
</dbReference>
<gene>
    <name evidence="2" type="ORF">K0504_10090</name>
</gene>
<sequence>MAAALYNGLKVLTSYHRKGGVGKTFFASTLAYLLATGGPDKKGKKRRVLILDYDSQQDTSKAFLAMVSIPGEDEYMPPVHPEFGEIDDPDWGGTNTSSDILFDNPVYEYPTAHDNIAILPSEGNVDRVSALSAQADELEVNISRYMRDWFEKSGIHEDYDVVIVDNPPSKTPVSAGLMGAATHVMIPTEVNRDAIDGATLLLDRIDKINDDRDVPLEVVGIFPNMVPSPSRLSVKDKVGLQWLYNPDNRTSNYMADFFIQRRECYRVFERPSMDPSHFSFVHNFHAQAEMNKLYNHVVDSMWGEQ</sequence>
<reference evidence="2" key="1">
    <citation type="submission" date="2021-07" db="EMBL/GenBank/DDBJ databases">
        <title>Neiella marina sp. nov., isolated from the intestinal content of sea cucumber Apostichopus japonicus.</title>
        <authorList>
            <person name="Bai X."/>
        </authorList>
    </citation>
    <scope>NUCLEOTIDE SEQUENCE</scope>
    <source>
        <strain evidence="2">126</strain>
    </source>
</reference>
<dbReference type="Gene3D" id="3.40.50.300">
    <property type="entry name" value="P-loop containing nucleotide triphosphate hydrolases"/>
    <property type="match status" value="1"/>
</dbReference>
<dbReference type="PANTHER" id="PTHR13696:SF99">
    <property type="entry name" value="COBYRINIC ACID AC-DIAMIDE SYNTHASE"/>
    <property type="match status" value="1"/>
</dbReference>
<feature type="domain" description="AAA" evidence="1">
    <location>
        <begin position="10"/>
        <end position="212"/>
    </location>
</feature>
<comment type="caution">
    <text evidence="2">The sequence shown here is derived from an EMBL/GenBank/DDBJ whole genome shotgun (WGS) entry which is preliminary data.</text>
</comment>
<organism evidence="2 3">
    <name type="scientific">Neiella holothuriorum</name>
    <dbReference type="NCBI Taxonomy" id="2870530"/>
    <lineage>
        <taxon>Bacteria</taxon>
        <taxon>Pseudomonadati</taxon>
        <taxon>Pseudomonadota</taxon>
        <taxon>Gammaproteobacteria</taxon>
        <taxon>Alteromonadales</taxon>
        <taxon>Echinimonadaceae</taxon>
        <taxon>Neiella</taxon>
    </lineage>
</organism>
<dbReference type="CDD" id="cd02042">
    <property type="entry name" value="ParAB_family"/>
    <property type="match status" value="1"/>
</dbReference>
<dbReference type="InterPro" id="IPR025669">
    <property type="entry name" value="AAA_dom"/>
</dbReference>
<evidence type="ECO:0000259" key="1">
    <source>
        <dbReference type="Pfam" id="PF13614"/>
    </source>
</evidence>
<name>A0ABS7EGB8_9GAMM</name>
<dbReference type="InterPro" id="IPR050678">
    <property type="entry name" value="DNA_Partitioning_ATPase"/>
</dbReference>
<protein>
    <submittedName>
        <fullName evidence="2">ParA family protein</fullName>
    </submittedName>
</protein>
<evidence type="ECO:0000313" key="3">
    <source>
        <dbReference type="Proteomes" id="UP001166251"/>
    </source>
</evidence>
<dbReference type="SUPFAM" id="SSF52540">
    <property type="entry name" value="P-loop containing nucleoside triphosphate hydrolases"/>
    <property type="match status" value="1"/>
</dbReference>
<dbReference type="InterPro" id="IPR027417">
    <property type="entry name" value="P-loop_NTPase"/>
</dbReference>
<evidence type="ECO:0000313" key="2">
    <source>
        <dbReference type="EMBL" id="MBW8191388.1"/>
    </source>
</evidence>
<keyword evidence="3" id="KW-1185">Reference proteome</keyword>
<proteinExistence type="predicted"/>
<accession>A0ABS7EGB8</accession>
<dbReference type="EMBL" id="JAHZSS010000010">
    <property type="protein sequence ID" value="MBW8191388.1"/>
    <property type="molecule type" value="Genomic_DNA"/>
</dbReference>
<dbReference type="Pfam" id="PF13614">
    <property type="entry name" value="AAA_31"/>
    <property type="match status" value="1"/>
</dbReference>
<dbReference type="RefSeq" id="WP_220104071.1">
    <property type="nucleotide sequence ID" value="NZ_JAHZSS010000010.1"/>
</dbReference>